<evidence type="ECO:0000256" key="2">
    <source>
        <dbReference type="ARBA" id="ARBA00008570"/>
    </source>
</evidence>
<dbReference type="NCBIfam" id="TIGR03927">
    <property type="entry name" value="T7SS_EssA_Firm"/>
    <property type="match status" value="1"/>
</dbReference>
<keyword evidence="4 7" id="KW-0812">Transmembrane</keyword>
<protein>
    <submittedName>
        <fullName evidence="8">Type VII secretion protein</fullName>
    </submittedName>
</protein>
<keyword evidence="5 7" id="KW-1133">Transmembrane helix</keyword>
<evidence type="ECO:0000256" key="3">
    <source>
        <dbReference type="ARBA" id="ARBA00022475"/>
    </source>
</evidence>
<evidence type="ECO:0000256" key="4">
    <source>
        <dbReference type="ARBA" id="ARBA00022692"/>
    </source>
</evidence>
<keyword evidence="9" id="KW-1185">Reference proteome</keyword>
<sequence length="167" mass="19293">MNKQWKLVVKLSFVLFVCLFVALPIRGAAESYLNDSGQLEFKVDRIEKTDEEKRNPEQKETELDKRAIDLFSEETTSLMEDRKRQETQEKEELYSSLFLDEQIVNPLKSTLQTLFHSDYAVKLEGKEMNQGDKMNGESISNVVTGLLIAVIALICIGIYIILRKSWR</sequence>
<dbReference type="Pfam" id="PF10661">
    <property type="entry name" value="EssA"/>
    <property type="match status" value="1"/>
</dbReference>
<dbReference type="eggNOG" id="ENOG50337CI">
    <property type="taxonomic scope" value="Bacteria"/>
</dbReference>
<evidence type="ECO:0000313" key="8">
    <source>
        <dbReference type="EMBL" id="KEK20009.1"/>
    </source>
</evidence>
<gene>
    <name evidence="8" type="ORF">BAMA_19825</name>
</gene>
<evidence type="ECO:0000256" key="1">
    <source>
        <dbReference type="ARBA" id="ARBA00004162"/>
    </source>
</evidence>
<feature type="transmembrane region" description="Helical" evidence="7">
    <location>
        <begin position="142"/>
        <end position="162"/>
    </location>
</feature>
<dbReference type="GO" id="GO:0005886">
    <property type="term" value="C:plasma membrane"/>
    <property type="evidence" value="ECO:0007669"/>
    <property type="project" value="UniProtKB-SubCell"/>
</dbReference>
<comment type="similarity">
    <text evidence="2">Belongs to the EssA family.</text>
</comment>
<evidence type="ECO:0000256" key="6">
    <source>
        <dbReference type="ARBA" id="ARBA00023136"/>
    </source>
</evidence>
<organism evidence="8 9">
    <name type="scientific">Bacillus manliponensis</name>
    <dbReference type="NCBI Taxonomy" id="574376"/>
    <lineage>
        <taxon>Bacteria</taxon>
        <taxon>Bacillati</taxon>
        <taxon>Bacillota</taxon>
        <taxon>Bacilli</taxon>
        <taxon>Bacillales</taxon>
        <taxon>Bacillaceae</taxon>
        <taxon>Bacillus</taxon>
        <taxon>Bacillus cereus group</taxon>
    </lineage>
</organism>
<comment type="subcellular location">
    <subcellularLocation>
        <location evidence="1">Cell membrane</location>
        <topology evidence="1">Single-pass membrane protein</topology>
    </subcellularLocation>
</comment>
<dbReference type="OrthoDB" id="2939415at2"/>
<keyword evidence="6 7" id="KW-0472">Membrane</keyword>
<dbReference type="EMBL" id="JOTN01000005">
    <property type="protein sequence ID" value="KEK20009.1"/>
    <property type="molecule type" value="Genomic_DNA"/>
</dbReference>
<dbReference type="InterPro" id="IPR034026">
    <property type="entry name" value="EssA"/>
</dbReference>
<dbReference type="InterPro" id="IPR018920">
    <property type="entry name" value="EssA/YueC"/>
</dbReference>
<keyword evidence="3" id="KW-1003">Cell membrane</keyword>
<accession>A0A073JYD0</accession>
<comment type="caution">
    <text evidence="8">The sequence shown here is derived from an EMBL/GenBank/DDBJ whole genome shotgun (WGS) entry which is preliminary data.</text>
</comment>
<evidence type="ECO:0000313" key="9">
    <source>
        <dbReference type="Proteomes" id="UP000027822"/>
    </source>
</evidence>
<dbReference type="Proteomes" id="UP000027822">
    <property type="component" value="Unassembled WGS sequence"/>
</dbReference>
<name>A0A073JYD0_9BACI</name>
<evidence type="ECO:0000256" key="7">
    <source>
        <dbReference type="SAM" id="Phobius"/>
    </source>
</evidence>
<evidence type="ECO:0000256" key="5">
    <source>
        <dbReference type="ARBA" id="ARBA00022989"/>
    </source>
</evidence>
<dbReference type="AlphaFoldDB" id="A0A073JYD0"/>
<proteinExistence type="inferred from homology"/>
<dbReference type="RefSeq" id="WP_034638291.1">
    <property type="nucleotide sequence ID" value="NZ_CBCSJC010000007.1"/>
</dbReference>
<reference evidence="8 9" key="1">
    <citation type="submission" date="2014-06" db="EMBL/GenBank/DDBJ databases">
        <title>Draft genome sequence of Bacillus manliponensis JCM 15802 (MCCC 1A00708).</title>
        <authorList>
            <person name="Lai Q."/>
            <person name="Liu Y."/>
            <person name="Shao Z."/>
        </authorList>
    </citation>
    <scope>NUCLEOTIDE SEQUENCE [LARGE SCALE GENOMIC DNA]</scope>
    <source>
        <strain evidence="8 9">JCM 15802</strain>
    </source>
</reference>
<dbReference type="STRING" id="574376.BAMA_19825"/>